<dbReference type="KEGG" id="manq:L1994_06830"/>
<evidence type="ECO:0000259" key="4">
    <source>
        <dbReference type="Pfam" id="PF01717"/>
    </source>
</evidence>
<dbReference type="GO" id="GO:0003871">
    <property type="term" value="F:5-methyltetrahydropteroyltriglutamate-homocysteine S-methyltransferase activity"/>
    <property type="evidence" value="ECO:0007669"/>
    <property type="project" value="InterPro"/>
</dbReference>
<sequence length="298" mass="32558">MKLIKKLLPTTVVGSYPSIRAKGLKSIIDPYSQALNIAVEDQIAAGIDIISSGQVREDMITSLTSRIPGIKDKKVTGILRPTQKPMTVEDTRYAISKHAKVKAMLAGPSTISHALKIDTPLYRNRDELILDLAQIVAAEATRLESLGIAIFQIDEPILSTGVADMNTAYQAISAITGVLRVPTCMHVCGNIENIIDNLLKMPVDILDLEFSNNQNNLDVISKKDLREKQVGLGVVDSADTEIDSVETIISRIEKGVELFGPEKILVDPDCGLRMHTRETAYGKLRNMVLAAESVRSNL</sequence>
<dbReference type="InterPro" id="IPR002629">
    <property type="entry name" value="Met_Synth_C/arc"/>
</dbReference>
<reference evidence="5" key="1">
    <citation type="submission" date="2022-01" db="EMBL/GenBank/DDBJ databases">
        <title>Complete genome of Methanomicrobium antiquum DSM 21220.</title>
        <authorList>
            <person name="Chen S.-C."/>
            <person name="You Y.-T."/>
            <person name="Zhou Y.-Z."/>
            <person name="Lai M.-C."/>
        </authorList>
    </citation>
    <scope>NUCLEOTIDE SEQUENCE</scope>
    <source>
        <strain evidence="5">DSM 21220</strain>
    </source>
</reference>
<evidence type="ECO:0000313" key="5">
    <source>
        <dbReference type="EMBL" id="WFN35876.1"/>
    </source>
</evidence>
<dbReference type="Pfam" id="PF01717">
    <property type="entry name" value="Meth_synt_2"/>
    <property type="match status" value="1"/>
</dbReference>
<evidence type="ECO:0000256" key="1">
    <source>
        <dbReference type="ARBA" id="ARBA00001947"/>
    </source>
</evidence>
<keyword evidence="6" id="KW-1185">Reference proteome</keyword>
<accession>A0AAF0JLX6</accession>
<dbReference type="SUPFAM" id="SSF51726">
    <property type="entry name" value="UROD/MetE-like"/>
    <property type="match status" value="1"/>
</dbReference>
<comment type="cofactor">
    <cofactor evidence="1">
        <name>Zn(2+)</name>
        <dbReference type="ChEBI" id="CHEBI:29105"/>
    </cofactor>
</comment>
<dbReference type="Proteomes" id="UP001218895">
    <property type="component" value="Chromosome"/>
</dbReference>
<dbReference type="AlphaFoldDB" id="A0AAF0JLX6"/>
<gene>
    <name evidence="5" type="ORF">L1994_06830</name>
</gene>
<organism evidence="5 6">
    <name type="scientific">Methanomicrobium antiquum</name>
    <dbReference type="NCBI Taxonomy" id="487686"/>
    <lineage>
        <taxon>Archaea</taxon>
        <taxon>Methanobacteriati</taxon>
        <taxon>Methanobacteriota</taxon>
        <taxon>Stenosarchaea group</taxon>
        <taxon>Methanomicrobia</taxon>
        <taxon>Methanomicrobiales</taxon>
        <taxon>Methanomicrobiaceae</taxon>
        <taxon>Methanomicrobium</taxon>
    </lineage>
</organism>
<keyword evidence="3" id="KW-0862">Zinc</keyword>
<protein>
    <submittedName>
        <fullName evidence="5">Methionine synthase</fullName>
        <ecNumber evidence="5">2.1.1.13</ecNumber>
    </submittedName>
</protein>
<dbReference type="PANTHER" id="PTHR30519">
    <property type="entry name" value="5-METHYLTETRAHYDROPTEROYLTRIGLUTAMATE--HOMOCYSTEINE METHYLTRANSFERASE"/>
    <property type="match status" value="1"/>
</dbReference>
<dbReference type="GO" id="GO:0008270">
    <property type="term" value="F:zinc ion binding"/>
    <property type="evidence" value="ECO:0007669"/>
    <property type="project" value="InterPro"/>
</dbReference>
<dbReference type="GeneID" id="79950098"/>
<dbReference type="RefSeq" id="WP_278098715.1">
    <property type="nucleotide sequence ID" value="NZ_CP091092.1"/>
</dbReference>
<keyword evidence="5" id="KW-0808">Transferase</keyword>
<dbReference type="GO" id="GO:0008705">
    <property type="term" value="F:methionine synthase activity"/>
    <property type="evidence" value="ECO:0007669"/>
    <property type="project" value="UniProtKB-EC"/>
</dbReference>
<keyword evidence="2" id="KW-0479">Metal-binding</keyword>
<feature type="domain" description="Cobalamin-independent methionine synthase MetE C-terminal/archaeal" evidence="4">
    <location>
        <begin position="8"/>
        <end position="292"/>
    </location>
</feature>
<keyword evidence="5" id="KW-0489">Methyltransferase</keyword>
<evidence type="ECO:0000313" key="6">
    <source>
        <dbReference type="Proteomes" id="UP001218895"/>
    </source>
</evidence>
<dbReference type="NCBIfam" id="NF002119">
    <property type="entry name" value="PRK00957.1"/>
    <property type="match status" value="1"/>
</dbReference>
<evidence type="ECO:0000256" key="2">
    <source>
        <dbReference type="ARBA" id="ARBA00022723"/>
    </source>
</evidence>
<proteinExistence type="predicted"/>
<dbReference type="GO" id="GO:0032259">
    <property type="term" value="P:methylation"/>
    <property type="evidence" value="ECO:0007669"/>
    <property type="project" value="UniProtKB-KW"/>
</dbReference>
<dbReference type="EC" id="2.1.1.13" evidence="5"/>
<dbReference type="InterPro" id="IPR038071">
    <property type="entry name" value="UROD/MetE-like_sf"/>
</dbReference>
<dbReference type="EMBL" id="CP091092">
    <property type="protein sequence ID" value="WFN35876.1"/>
    <property type="molecule type" value="Genomic_DNA"/>
</dbReference>
<name>A0AAF0JLX6_9EURY</name>
<dbReference type="Gene3D" id="3.20.20.210">
    <property type="match status" value="1"/>
</dbReference>
<dbReference type="CDD" id="cd03311">
    <property type="entry name" value="CIMS_C_terminal_like"/>
    <property type="match status" value="1"/>
</dbReference>
<evidence type="ECO:0000256" key="3">
    <source>
        <dbReference type="ARBA" id="ARBA00022833"/>
    </source>
</evidence>